<proteinExistence type="inferred from homology"/>
<evidence type="ECO:0000313" key="5">
    <source>
        <dbReference type="Proteomes" id="UP001457282"/>
    </source>
</evidence>
<evidence type="ECO:0000256" key="1">
    <source>
        <dbReference type="ARBA" id="ARBA00004123"/>
    </source>
</evidence>
<keyword evidence="3" id="KW-0539">Nucleus</keyword>
<evidence type="ECO:0000256" key="3">
    <source>
        <dbReference type="ARBA" id="ARBA00023242"/>
    </source>
</evidence>
<dbReference type="InterPro" id="IPR010756">
    <property type="entry name" value="Tls1-like"/>
</dbReference>
<reference evidence="4 5" key="1">
    <citation type="journal article" date="2023" name="G3 (Bethesda)">
        <title>A chromosome-length genome assembly and annotation of blackberry (Rubus argutus, cv. 'Hillquist').</title>
        <authorList>
            <person name="Bruna T."/>
            <person name="Aryal R."/>
            <person name="Dudchenko O."/>
            <person name="Sargent D.J."/>
            <person name="Mead D."/>
            <person name="Buti M."/>
            <person name="Cavallini A."/>
            <person name="Hytonen T."/>
            <person name="Andres J."/>
            <person name="Pham M."/>
            <person name="Weisz D."/>
            <person name="Mascagni F."/>
            <person name="Usai G."/>
            <person name="Natali L."/>
            <person name="Bassil N."/>
            <person name="Fernandez G.E."/>
            <person name="Lomsadze A."/>
            <person name="Armour M."/>
            <person name="Olukolu B."/>
            <person name="Poorten T."/>
            <person name="Britton C."/>
            <person name="Davik J."/>
            <person name="Ashrafi H."/>
            <person name="Aiden E.L."/>
            <person name="Borodovsky M."/>
            <person name="Worthington M."/>
        </authorList>
    </citation>
    <scope>NUCLEOTIDE SEQUENCE [LARGE SCALE GENOMIC DNA]</scope>
    <source>
        <strain evidence="4">PI 553951</strain>
    </source>
</reference>
<comment type="caution">
    <text evidence="4">The sequence shown here is derived from an EMBL/GenBank/DDBJ whole genome shotgun (WGS) entry which is preliminary data.</text>
</comment>
<evidence type="ECO:0000313" key="4">
    <source>
        <dbReference type="EMBL" id="KAK9950381.1"/>
    </source>
</evidence>
<organism evidence="4 5">
    <name type="scientific">Rubus argutus</name>
    <name type="common">Southern blackberry</name>
    <dbReference type="NCBI Taxonomy" id="59490"/>
    <lineage>
        <taxon>Eukaryota</taxon>
        <taxon>Viridiplantae</taxon>
        <taxon>Streptophyta</taxon>
        <taxon>Embryophyta</taxon>
        <taxon>Tracheophyta</taxon>
        <taxon>Spermatophyta</taxon>
        <taxon>Magnoliopsida</taxon>
        <taxon>eudicotyledons</taxon>
        <taxon>Gunneridae</taxon>
        <taxon>Pentapetalae</taxon>
        <taxon>rosids</taxon>
        <taxon>fabids</taxon>
        <taxon>Rosales</taxon>
        <taxon>Rosaceae</taxon>
        <taxon>Rosoideae</taxon>
        <taxon>Rosoideae incertae sedis</taxon>
        <taxon>Rubus</taxon>
    </lineage>
</organism>
<comment type="similarity">
    <text evidence="2">Belongs to the TLS1 family.</text>
</comment>
<dbReference type="Pfam" id="PF07052">
    <property type="entry name" value="Hep_59"/>
    <property type="match status" value="1"/>
</dbReference>
<dbReference type="Proteomes" id="UP001457282">
    <property type="component" value="Unassembled WGS sequence"/>
</dbReference>
<dbReference type="PANTHER" id="PTHR13486">
    <property type="entry name" value="TELOMERE LENGTH AND SILENCING PROTEIN 1 TLS1 FAMILY MEMBER"/>
    <property type="match status" value="1"/>
</dbReference>
<keyword evidence="5" id="KW-1185">Reference proteome</keyword>
<sequence>MVKFIEDQLAKKKGMKIDVSDEVEKELQRSEDELYKIPDHLKQERELPVWVIEVDDAGLVNRWVPSWSRQEEN</sequence>
<name>A0AAW1YPG1_RUBAR</name>
<dbReference type="AlphaFoldDB" id="A0AAW1YPG1"/>
<evidence type="ECO:0000256" key="2">
    <source>
        <dbReference type="ARBA" id="ARBA00007643"/>
    </source>
</evidence>
<accession>A0AAW1YPG1</accession>
<dbReference type="EMBL" id="JBEDUW010000001">
    <property type="protein sequence ID" value="KAK9950381.1"/>
    <property type="molecule type" value="Genomic_DNA"/>
</dbReference>
<dbReference type="GO" id="GO:0005681">
    <property type="term" value="C:spliceosomal complex"/>
    <property type="evidence" value="ECO:0007669"/>
    <property type="project" value="TreeGrafter"/>
</dbReference>
<dbReference type="PANTHER" id="PTHR13486:SF2">
    <property type="entry name" value="SPLICING FACTOR C9ORF78"/>
    <property type="match status" value="1"/>
</dbReference>
<dbReference type="GO" id="GO:0000398">
    <property type="term" value="P:mRNA splicing, via spliceosome"/>
    <property type="evidence" value="ECO:0007669"/>
    <property type="project" value="TreeGrafter"/>
</dbReference>
<gene>
    <name evidence="4" type="ORF">M0R45_005874</name>
</gene>
<comment type="subcellular location">
    <subcellularLocation>
        <location evidence="1">Nucleus</location>
    </subcellularLocation>
</comment>
<protein>
    <submittedName>
        <fullName evidence="4">Uncharacterized protein</fullName>
    </submittedName>
</protein>